<protein>
    <submittedName>
        <fullName evidence="3">ABC transporter ATP-binding protein</fullName>
    </submittedName>
</protein>
<dbReference type="InterPro" id="IPR050154">
    <property type="entry name" value="UbiB_kinase"/>
</dbReference>
<dbReference type="InterPro" id="IPR011009">
    <property type="entry name" value="Kinase-like_dom_sf"/>
</dbReference>
<dbReference type="PANTHER" id="PTHR10566">
    <property type="entry name" value="CHAPERONE-ACTIVITY OF BC1 COMPLEX CABC1 -RELATED"/>
    <property type="match status" value="1"/>
</dbReference>
<gene>
    <name evidence="3" type="ORF">GCM10007276_14970</name>
</gene>
<proteinExistence type="inferred from homology"/>
<evidence type="ECO:0000256" key="1">
    <source>
        <dbReference type="ARBA" id="ARBA00009670"/>
    </source>
</evidence>
<evidence type="ECO:0000259" key="2">
    <source>
        <dbReference type="Pfam" id="PF03109"/>
    </source>
</evidence>
<dbReference type="Pfam" id="PF03109">
    <property type="entry name" value="ABC1"/>
    <property type="match status" value="1"/>
</dbReference>
<keyword evidence="3" id="KW-0547">Nucleotide-binding</keyword>
<reference evidence="3" key="1">
    <citation type="journal article" date="2014" name="Int. J. Syst. Evol. Microbiol.">
        <title>Complete genome sequence of Corynebacterium casei LMG S-19264T (=DSM 44701T), isolated from a smear-ripened cheese.</title>
        <authorList>
            <consortium name="US DOE Joint Genome Institute (JGI-PGF)"/>
            <person name="Walter F."/>
            <person name="Albersmeier A."/>
            <person name="Kalinowski J."/>
            <person name="Ruckert C."/>
        </authorList>
    </citation>
    <scope>NUCLEOTIDE SEQUENCE</scope>
    <source>
        <strain evidence="3">CCM 7684</strain>
    </source>
</reference>
<name>A0A8J2YGY2_9RHOB</name>
<dbReference type="EMBL" id="BMCP01000002">
    <property type="protein sequence ID" value="GGE38683.1"/>
    <property type="molecule type" value="Genomic_DNA"/>
</dbReference>
<sequence length="453" mass="50162">MAIKDDEANRISARAARYARVGVNVGGVAARLAGARLLGRDRTRYASDLAQALGGLKGPLMKVAQLMATIPDVLPPEYAEELQKLQSDAPPMGPAFVKRRMTAELGPDWKDRFSSFDLTPSAAASLGQVHRAVSLEGAPLAVKLQYPDMQSAVEADLAQLQVLFSLHRRMDPAIDTREIAEELGARIREELDYRREAKHAALYASMLSDVPEVRVPGTHAALSTGRLLTLDWLEGTKLLSHRDASLDIRNRLAMVMFQAWWRPFSHYGVIHGDPHLGNYTIWAEEGEPRGINLLDYGCIRIFPASFVKGVVDLYEGLKSDDRARVVSAYETWGFRGLTNELIEALSIWARFIYGPLLDDRVRTIADGVAPGHYGRREAFLVHKTLKEKGPVTVPREFVFMDRAAIGLGSVFLHLRAELNFHDLFVETIAGFSAAEVTRRQEAALASVGLENQP</sequence>
<dbReference type="SUPFAM" id="SSF56112">
    <property type="entry name" value="Protein kinase-like (PK-like)"/>
    <property type="match status" value="1"/>
</dbReference>
<organism evidence="3 4">
    <name type="scientific">Agaricicola taiwanensis</name>
    <dbReference type="NCBI Taxonomy" id="591372"/>
    <lineage>
        <taxon>Bacteria</taxon>
        <taxon>Pseudomonadati</taxon>
        <taxon>Pseudomonadota</taxon>
        <taxon>Alphaproteobacteria</taxon>
        <taxon>Rhodobacterales</taxon>
        <taxon>Paracoccaceae</taxon>
        <taxon>Agaricicola</taxon>
    </lineage>
</organism>
<dbReference type="GO" id="GO:0005524">
    <property type="term" value="F:ATP binding"/>
    <property type="evidence" value="ECO:0007669"/>
    <property type="project" value="UniProtKB-KW"/>
</dbReference>
<dbReference type="PANTHER" id="PTHR10566:SF113">
    <property type="entry name" value="PROTEIN ACTIVITY OF BC1 COMPLEX KINASE 7, CHLOROPLASTIC"/>
    <property type="match status" value="1"/>
</dbReference>
<keyword evidence="3" id="KW-0067">ATP-binding</keyword>
<dbReference type="RefSeq" id="WP_188409145.1">
    <property type="nucleotide sequence ID" value="NZ_BMCP01000002.1"/>
</dbReference>
<keyword evidence="4" id="KW-1185">Reference proteome</keyword>
<accession>A0A8J2YGY2</accession>
<dbReference type="InterPro" id="IPR004147">
    <property type="entry name" value="ABC1_dom"/>
</dbReference>
<dbReference type="Proteomes" id="UP000602745">
    <property type="component" value="Unassembled WGS sequence"/>
</dbReference>
<comment type="similarity">
    <text evidence="1">Belongs to the protein kinase superfamily. ADCK protein kinase family.</text>
</comment>
<evidence type="ECO:0000313" key="4">
    <source>
        <dbReference type="Proteomes" id="UP000602745"/>
    </source>
</evidence>
<reference evidence="3" key="2">
    <citation type="submission" date="2020-09" db="EMBL/GenBank/DDBJ databases">
        <authorList>
            <person name="Sun Q."/>
            <person name="Sedlacek I."/>
        </authorList>
    </citation>
    <scope>NUCLEOTIDE SEQUENCE</scope>
    <source>
        <strain evidence="3">CCM 7684</strain>
    </source>
</reference>
<comment type="caution">
    <text evidence="3">The sequence shown here is derived from an EMBL/GenBank/DDBJ whole genome shotgun (WGS) entry which is preliminary data.</text>
</comment>
<feature type="domain" description="ABC1 atypical kinase-like" evidence="2">
    <location>
        <begin position="84"/>
        <end position="327"/>
    </location>
</feature>
<dbReference type="CDD" id="cd13970">
    <property type="entry name" value="ABC1_ADCK3"/>
    <property type="match status" value="1"/>
</dbReference>
<dbReference type="InterPro" id="IPR034646">
    <property type="entry name" value="ADCK3_dom"/>
</dbReference>
<dbReference type="AlphaFoldDB" id="A0A8J2YGY2"/>
<evidence type="ECO:0000313" key="3">
    <source>
        <dbReference type="EMBL" id="GGE38683.1"/>
    </source>
</evidence>